<dbReference type="OrthoDB" id="3031843at2759"/>
<proteinExistence type="predicted"/>
<dbReference type="Proteomes" id="UP000284706">
    <property type="component" value="Unassembled WGS sequence"/>
</dbReference>
<dbReference type="EMBL" id="NHYE01004949">
    <property type="protein sequence ID" value="PPQ80461.1"/>
    <property type="molecule type" value="Genomic_DNA"/>
</dbReference>
<organism evidence="1 2">
    <name type="scientific">Gymnopilus dilepis</name>
    <dbReference type="NCBI Taxonomy" id="231916"/>
    <lineage>
        <taxon>Eukaryota</taxon>
        <taxon>Fungi</taxon>
        <taxon>Dikarya</taxon>
        <taxon>Basidiomycota</taxon>
        <taxon>Agaricomycotina</taxon>
        <taxon>Agaricomycetes</taxon>
        <taxon>Agaricomycetidae</taxon>
        <taxon>Agaricales</taxon>
        <taxon>Agaricineae</taxon>
        <taxon>Hymenogastraceae</taxon>
        <taxon>Gymnopilus</taxon>
    </lineage>
</organism>
<accession>A0A409WPQ2</accession>
<comment type="caution">
    <text evidence="1">The sequence shown here is derived from an EMBL/GenBank/DDBJ whole genome shotgun (WGS) entry which is preliminary data.</text>
</comment>
<gene>
    <name evidence="1" type="ORF">CVT26_003929</name>
</gene>
<sequence>MSTTRTLTPHLQLYGDVTYNANADGTFEVTSIIGGNDKTAAQDSAIIAGWVGETKLGFSTNWLVLSANCTAGA</sequence>
<protein>
    <submittedName>
        <fullName evidence="1">Uncharacterized protein</fullName>
    </submittedName>
</protein>
<dbReference type="AlphaFoldDB" id="A0A409WPQ2"/>
<reference evidence="1 2" key="1">
    <citation type="journal article" date="2018" name="Evol. Lett.">
        <title>Horizontal gene cluster transfer increased hallucinogenic mushroom diversity.</title>
        <authorList>
            <person name="Reynolds H.T."/>
            <person name="Vijayakumar V."/>
            <person name="Gluck-Thaler E."/>
            <person name="Korotkin H.B."/>
            <person name="Matheny P.B."/>
            <person name="Slot J.C."/>
        </authorList>
    </citation>
    <scope>NUCLEOTIDE SEQUENCE [LARGE SCALE GENOMIC DNA]</scope>
    <source>
        <strain evidence="1 2">SRW20</strain>
    </source>
</reference>
<name>A0A409WPQ2_9AGAR</name>
<evidence type="ECO:0000313" key="1">
    <source>
        <dbReference type="EMBL" id="PPQ80461.1"/>
    </source>
</evidence>
<evidence type="ECO:0000313" key="2">
    <source>
        <dbReference type="Proteomes" id="UP000284706"/>
    </source>
</evidence>
<dbReference type="InParanoid" id="A0A409WPQ2"/>
<keyword evidence="2" id="KW-1185">Reference proteome</keyword>